<comment type="subcellular location">
    <subcellularLocation>
        <location evidence="1">Nucleus</location>
    </subcellularLocation>
</comment>
<dbReference type="GO" id="GO:0045893">
    <property type="term" value="P:positive regulation of DNA-templated transcription"/>
    <property type="evidence" value="ECO:0007669"/>
    <property type="project" value="InterPro"/>
</dbReference>
<dbReference type="SUPFAM" id="SSF57959">
    <property type="entry name" value="Leucine zipper domain"/>
    <property type="match status" value="1"/>
</dbReference>
<dbReference type="InterPro" id="IPR046347">
    <property type="entry name" value="bZIP_sf"/>
</dbReference>
<protein>
    <recommendedName>
        <fullName evidence="6">BZIP domain-containing protein</fullName>
    </recommendedName>
</protein>
<feature type="compositionally biased region" description="Polar residues" evidence="5">
    <location>
        <begin position="88"/>
        <end position="98"/>
    </location>
</feature>
<dbReference type="InParanoid" id="A0A7J7C8I0"/>
<reference evidence="7 8" key="1">
    <citation type="journal article" date="2020" name="Nat. Commun.">
        <title>Genome of Tripterygium wilfordii and identification of cytochrome P450 involved in triptolide biosynthesis.</title>
        <authorList>
            <person name="Tu L."/>
            <person name="Su P."/>
            <person name="Zhang Z."/>
            <person name="Gao L."/>
            <person name="Wang J."/>
            <person name="Hu T."/>
            <person name="Zhou J."/>
            <person name="Zhang Y."/>
            <person name="Zhao Y."/>
            <person name="Liu Y."/>
            <person name="Song Y."/>
            <person name="Tong Y."/>
            <person name="Lu Y."/>
            <person name="Yang J."/>
            <person name="Xu C."/>
            <person name="Jia M."/>
            <person name="Peters R.J."/>
            <person name="Huang L."/>
            <person name="Gao W."/>
        </authorList>
    </citation>
    <scope>NUCLEOTIDE SEQUENCE [LARGE SCALE GENOMIC DNA]</scope>
    <source>
        <strain evidence="8">cv. XIE 37</strain>
        <tissue evidence="7">Leaf</tissue>
    </source>
</reference>
<organism evidence="7 8">
    <name type="scientific">Tripterygium wilfordii</name>
    <name type="common">Thunder God vine</name>
    <dbReference type="NCBI Taxonomy" id="458696"/>
    <lineage>
        <taxon>Eukaryota</taxon>
        <taxon>Viridiplantae</taxon>
        <taxon>Streptophyta</taxon>
        <taxon>Embryophyta</taxon>
        <taxon>Tracheophyta</taxon>
        <taxon>Spermatophyta</taxon>
        <taxon>Magnoliopsida</taxon>
        <taxon>eudicotyledons</taxon>
        <taxon>Gunneridae</taxon>
        <taxon>Pentapetalae</taxon>
        <taxon>rosids</taxon>
        <taxon>fabids</taxon>
        <taxon>Celastrales</taxon>
        <taxon>Celastraceae</taxon>
        <taxon>Tripterygium</taxon>
    </lineage>
</organism>
<dbReference type="GO" id="GO:0003677">
    <property type="term" value="F:DNA binding"/>
    <property type="evidence" value="ECO:0007669"/>
    <property type="project" value="UniProtKB-KW"/>
</dbReference>
<dbReference type="PROSITE" id="PS00036">
    <property type="entry name" value="BZIP_BASIC"/>
    <property type="match status" value="1"/>
</dbReference>
<dbReference type="CDD" id="cd14707">
    <property type="entry name" value="bZIP_plant_BZIP46"/>
    <property type="match status" value="1"/>
</dbReference>
<evidence type="ECO:0000313" key="7">
    <source>
        <dbReference type="EMBL" id="KAF5730448.1"/>
    </source>
</evidence>
<evidence type="ECO:0000259" key="6">
    <source>
        <dbReference type="PROSITE" id="PS50217"/>
    </source>
</evidence>
<feature type="coiled-coil region" evidence="4">
    <location>
        <begin position="125"/>
        <end position="152"/>
    </location>
</feature>
<evidence type="ECO:0000256" key="5">
    <source>
        <dbReference type="SAM" id="MobiDB-lite"/>
    </source>
</evidence>
<dbReference type="Gene3D" id="1.20.5.170">
    <property type="match status" value="1"/>
</dbReference>
<dbReference type="SMART" id="SM00338">
    <property type="entry name" value="BRLZ"/>
    <property type="match status" value="1"/>
</dbReference>
<dbReference type="InterPro" id="IPR043452">
    <property type="entry name" value="BZIP46-like"/>
</dbReference>
<dbReference type="AlphaFoldDB" id="A0A7J7C8I0"/>
<evidence type="ECO:0000256" key="2">
    <source>
        <dbReference type="ARBA" id="ARBA00023125"/>
    </source>
</evidence>
<evidence type="ECO:0000313" key="8">
    <source>
        <dbReference type="Proteomes" id="UP000593562"/>
    </source>
</evidence>
<dbReference type="InterPro" id="IPR004827">
    <property type="entry name" value="bZIP"/>
</dbReference>
<accession>A0A7J7C8I0</accession>
<keyword evidence="3" id="KW-0539">Nucleus</keyword>
<dbReference type="EMBL" id="JAAARO010000019">
    <property type="protein sequence ID" value="KAF5730448.1"/>
    <property type="molecule type" value="Genomic_DNA"/>
</dbReference>
<dbReference type="Pfam" id="PF07716">
    <property type="entry name" value="bZIP_2"/>
    <property type="match status" value="1"/>
</dbReference>
<dbReference type="Proteomes" id="UP000593562">
    <property type="component" value="Unassembled WGS sequence"/>
</dbReference>
<feature type="domain" description="BZIP" evidence="6">
    <location>
        <begin position="116"/>
        <end position="159"/>
    </location>
</feature>
<dbReference type="PANTHER" id="PTHR22952:SF408">
    <property type="entry name" value="BZIP DOMAIN-CONTAINING PROTEIN"/>
    <property type="match status" value="1"/>
</dbReference>
<dbReference type="PANTHER" id="PTHR22952">
    <property type="entry name" value="CAMP-RESPONSE ELEMENT BINDING PROTEIN-RELATED"/>
    <property type="match status" value="1"/>
</dbReference>
<keyword evidence="8" id="KW-1185">Reference proteome</keyword>
<evidence type="ECO:0000256" key="1">
    <source>
        <dbReference type="ARBA" id="ARBA00004123"/>
    </source>
</evidence>
<dbReference type="GO" id="GO:0005634">
    <property type="term" value="C:nucleus"/>
    <property type="evidence" value="ECO:0007669"/>
    <property type="project" value="UniProtKB-SubCell"/>
</dbReference>
<evidence type="ECO:0000256" key="4">
    <source>
        <dbReference type="SAM" id="Coils"/>
    </source>
</evidence>
<keyword evidence="4" id="KW-0175">Coiled coil</keyword>
<dbReference type="PROSITE" id="PS50217">
    <property type="entry name" value="BZIP"/>
    <property type="match status" value="1"/>
</dbReference>
<gene>
    <name evidence="7" type="ORF">HS088_TW19G00037</name>
</gene>
<sequence length="189" mass="20820">MTALSLSIGTQEPHHHHNIPDTNQHANFAFNLNIGNSLSPRPYRNANAVANEVNADAGENAIINHQLAQAVNVNACAGENVAINDQFGQGLSTGNGQRKSGYGRRAGGRLRKNPDSEKHRLRMIKNRESAARSRARKQAQEAQRQIEISNLKKENELLKGVTRFLLAAVRIRNLRTPMPSRSFSAPFLG</sequence>
<proteinExistence type="predicted"/>
<name>A0A7J7C8I0_TRIWF</name>
<dbReference type="GO" id="GO:0003700">
    <property type="term" value="F:DNA-binding transcription factor activity"/>
    <property type="evidence" value="ECO:0007669"/>
    <property type="project" value="InterPro"/>
</dbReference>
<keyword evidence="2" id="KW-0238">DNA-binding</keyword>
<evidence type="ECO:0000256" key="3">
    <source>
        <dbReference type="ARBA" id="ARBA00023242"/>
    </source>
</evidence>
<comment type="caution">
    <text evidence="7">The sequence shown here is derived from an EMBL/GenBank/DDBJ whole genome shotgun (WGS) entry which is preliminary data.</text>
</comment>
<feature type="region of interest" description="Disordered" evidence="5">
    <location>
        <begin position="88"/>
        <end position="116"/>
    </location>
</feature>